<sequence>MVGRLRRDVGFRLVVILLWVISTLAAPASAALKSGTWQELNLSTDGVNGTVPMADGVTVPVYQGSVLLEPDKTHTVSFSAMPHDFSTDDTPGALNLVNPKDTEGDIFSVPPVRWQDSPPAITLIWADAATPDTPLSPQPVANQSFCMQNMAGKSYVIWPQLEGATNGTAPLLYLQTKTGTPFSNIVNVLENKIPVTISPAVGDPVTVMADSFNDTLKAARVKAGDSVMLTVTTHDCHGNAVGNTAFVMTRGDALNRQGVVNNSAPVHVGNTELTTTATEYRGVTDANGKATVVVTQANGPGVKTPLTIAPANAPSLQAHIDVIFTTLTSPDSASANMWGHMAESATADVEGETYTFSRPSLATETANKSGTVSANNESWAVFDWRGADSHCEILPDARQLMGLKIATGDLVTQLGWPVAGTNEYWSSSEGTLQQYHLGVNMLSRSVVDEPDSTTSLTSCVDKASPAITPELTLSLDNMDSASGAAKVRVGDSISMVIRVTDKATGQALPYRSFDLFIGDEQNRKGQNNAQATAQAAAYGWSDNPVLVGLQGSGTPNHYHAITGADGKLSVELTQDNGAGVLTPLRVVLSDGTTATANVIFTVVTSPDVAKARMWGHMQGVVEAGNIYKRPLLADEATSNTGSTIENHEDWATFNSVAAATAQCGSNQVPGQAILDALYAAHSANTMLTTFGWPTANYNYISADSDGSQTAHVNLVNGNDSFFSGTQPNYLTCSGNELVTRLEVALNGDENLKQATAKVGEKITMTIHSVNALNGLVVPNAAYTVTMAHGRNRSGLTTGFTDPTNGALTIDGEAYGPSQASMTYSGATDASGNATLTIEQPQGAGLLTILTLIPVNSLISTPLARSVKFTVPTSPDTPNAEMWGHMAETVTVDGLTFERPKLASEVTPTRTQLENNETWARVTHAVAAGSTAAGGCGVNRLPRADQLSALYNANSGGVMHSEQGWPVTNYYWSSTFSSATAWQTASLANGSITAQSDASVYTSCLTRDNASATSIVLEPVNHAQWSDTLKAAKVKKGEILQLKVTVKDADGNPLPDAPFVLSRGDGYTRQGTPHIAGSEDGIASAVVIDGESLNDTATKIGGLTGSDGSKVINVTRPETTGTKVAITAALYENASVSDTLETIFTVITSPDNDKAQMWGHMPETVTAASGEVFRRPQLIAEIGGGIDAGSSQENNEIWATADFDVVQHACGAGYAPTLADLQSLYSAWPGGAMNSQQGWPLDGKNYQNSTADLSRSTESRYVKSLNLRDNGITSQLWSEKLYFSCLKTAHPVATHLMLTSSAYKDSDGFAKAKVGETIPVVITTLDDDGKPVANTPVNLTRGDSVGRADQSINQTVAAAIQINHAETRNSGVAYYSATGDDGTLTLDISQDGGAGFKTPLRASLNDSTDAPQTLPVVFSVVTSPDTVKANYWGHMPETLTDSAGVVYKRPLLASEFSATPGKRVTLANGSYDQGETWGMVTSSYAWKGTNGGCGQALLPTLGNLQSLYQRYPSGQMRTANGWPVSNLSNAGASQYWWAGDYILNDSGTEPQYALVNLLLDGSVTATTSTSSYFMQTCLASARSLANKLTLTLAGQDEATGITKAKKGEEIAATVQVTDSLGQSVGNALVKITRGEALTRKGTAYTLNGADDITLSDIVPAEPATSILDSAEKSVFVRTDDSGRVTFNVSQLQTTGLKTVLTATLAENTALTDSKQAIFTVITSPDSDKATMWGHMPDTLTNSAGTQFKRPLLRSELSSTKGTTGYTLNNETWYTYSDNAFLKSSASPCDRMSNATLSDLTTLQSDYPQGALASEFGLPVTDSSPVWLAGNYAVSGNVLLNQNVNLFSGSVVKSTSSISGMQLCRVAPVALNIVLSSSKTLDTHKAGYVVPKGEKLPLTVSVTDDSGKPVAGVAFKFIRGTSYTRSSPSGEAIADVSSAATMTLVSTAPIATSMLMNANSSWYSMTGNNGQTDIELSQDASTGLRTEVYAQLADSGVNSTAVGAIFTVLTSPDVDGAFRWGHMPETVAGPNGVTYLRPKLQSELPSDVGFYNRNNEYWAYPTALQAQTAGATGCDPAYQPLLSDLQALYNKYPNGEMETAFGWPLSSGKSWWAVDLSSTGQYQNLNLSTGTTTTTTLLSSTAMQTCRADEHAPLPATITLSSSAFDTTTQVAKVKKGETIPLTVTIKDTNGAPAANAAFTISRGDGVSRSGVVLTADSYGGTDDLELDELTPVATTMALSTKTVVFSGVTGADGTATFNLRQDEAMGQKTTITAKLTAYPLPTSGLDVIFTVITSPDSDKAQYWGHMPETATNSAGTVFRRPLLAAEMASNSGTYVYKNEIWPQVTSGNTDIAGATACDKAYQPLRSDMETLFIDNLSVPGGIGTTYGWPTGSDKPWWEADKNSSGNYQFITLSTGGSGTTSSTTAKAGQVCLVEPRSTVSAIMLTSTAMDTSKNAAVAHAGDTIPLTVTVNDSLGKPVANAKFTLSRGDSTNRAGVVITDGDVEAEMGTDDMILREQTPANSTVDMPTAASVFTGTTGADGTATFTLAQNKSLGLETTLTATLVDNTQISASLKNIFNVLTSPDTDKAAFWGRMPDTVTTNGVTLQRPLLVAELPSGVKPPLHVVLNKEDWAMAHTSDALTWDLAAQCGSLQNAAATEDLRSLYRIFSTTGWPSTPSYSYLSKTKGSRYYCAVNESNGTDNCNIDAAKTSGFASCVQ</sequence>
<dbReference type="KEGG" id="cars:E1B03_19490"/>
<evidence type="ECO:0000313" key="4">
    <source>
        <dbReference type="Proteomes" id="UP000293850"/>
    </source>
</evidence>
<feature type="domain" description="Bacterial Immunoglobulin-like 21" evidence="1">
    <location>
        <begin position="2175"/>
        <end position="2291"/>
    </location>
</feature>
<dbReference type="InterPro" id="IPR008541">
    <property type="entry name" value="InvE_AD"/>
</dbReference>
<feature type="domain" description="Bacterial Immunoglobulin-like 21" evidence="1">
    <location>
        <begin position="490"/>
        <end position="603"/>
    </location>
</feature>
<feature type="domain" description="InvasinE Adhesion" evidence="2">
    <location>
        <begin position="330"/>
        <end position="460"/>
    </location>
</feature>
<feature type="domain" description="InvasinE Adhesion" evidence="2">
    <location>
        <begin position="2582"/>
        <end position="2715"/>
    </location>
</feature>
<feature type="domain" description="InvasinE Adhesion" evidence="2">
    <location>
        <begin position="874"/>
        <end position="1004"/>
    </location>
</feature>
<feature type="domain" description="InvasinE Adhesion" evidence="2">
    <location>
        <begin position="1149"/>
        <end position="1285"/>
    </location>
</feature>
<feature type="domain" description="Bacterial Immunoglobulin-like 21" evidence="1">
    <location>
        <begin position="1314"/>
        <end position="1420"/>
    </location>
</feature>
<evidence type="ECO:0000259" key="2">
    <source>
        <dbReference type="Pfam" id="PF05689"/>
    </source>
</evidence>
<feature type="domain" description="Bacterial Immunoglobulin-like 21" evidence="1">
    <location>
        <begin position="759"/>
        <end position="870"/>
    </location>
</feature>
<evidence type="ECO:0008006" key="5">
    <source>
        <dbReference type="Google" id="ProtNLM"/>
    </source>
</evidence>
<feature type="domain" description="Bacterial Immunoglobulin-like 21" evidence="1">
    <location>
        <begin position="1036"/>
        <end position="1146"/>
    </location>
</feature>
<name>A0A4P6WU06_9ENTR</name>
<protein>
    <recommendedName>
        <fullName evidence="5">RatA-like protein</fullName>
    </recommendedName>
</protein>
<feature type="domain" description="Bacterial Immunoglobulin-like 21" evidence="1">
    <location>
        <begin position="224"/>
        <end position="326"/>
    </location>
</feature>
<feature type="domain" description="Bacterial Immunoglobulin-like 21" evidence="1">
    <location>
        <begin position="2460"/>
        <end position="2579"/>
    </location>
</feature>
<reference evidence="3 4" key="1">
    <citation type="submission" date="2019-03" db="EMBL/GenBank/DDBJ databases">
        <title>Complete genome sequence of an arsenate-respiring bacteria, Citrobacter sp. LY-1.</title>
        <authorList>
            <person name="Wang H."/>
            <person name="Liu Y."/>
            <person name="Li Q."/>
            <person name="Huang J."/>
        </authorList>
    </citation>
    <scope>NUCLEOTIDE SEQUENCE [LARGE SCALE GENOMIC DNA]</scope>
    <source>
        <strain evidence="3 4">LY-1</strain>
    </source>
</reference>
<feature type="domain" description="Bacterial Immunoglobulin-like 21" evidence="1">
    <location>
        <begin position="1606"/>
        <end position="1720"/>
    </location>
</feature>
<evidence type="ECO:0000313" key="3">
    <source>
        <dbReference type="EMBL" id="QBM24498.1"/>
    </source>
</evidence>
<keyword evidence="4" id="KW-1185">Reference proteome</keyword>
<feature type="domain" description="InvasinE Adhesion" evidence="2">
    <location>
        <begin position="2010"/>
        <end position="2144"/>
    </location>
</feature>
<feature type="domain" description="InvasinE Adhesion" evidence="2">
    <location>
        <begin position="1423"/>
        <end position="1577"/>
    </location>
</feature>
<feature type="domain" description="InvasinE Adhesion" evidence="2">
    <location>
        <begin position="1723"/>
        <end position="1862"/>
    </location>
</feature>
<proteinExistence type="predicted"/>
<organism evidence="3 4">
    <name type="scientific">Citrobacter arsenatis</name>
    <dbReference type="NCBI Taxonomy" id="2546350"/>
    <lineage>
        <taxon>Bacteria</taxon>
        <taxon>Pseudomonadati</taxon>
        <taxon>Pseudomonadota</taxon>
        <taxon>Gammaproteobacteria</taxon>
        <taxon>Enterobacterales</taxon>
        <taxon>Enterobacteriaceae</taxon>
        <taxon>Citrobacter</taxon>
    </lineage>
</organism>
<accession>A0A4P6WU06</accession>
<feature type="domain" description="InvasinE Adhesion" evidence="2">
    <location>
        <begin position="606"/>
        <end position="733"/>
    </location>
</feature>
<dbReference type="RefSeq" id="WP_133086767.1">
    <property type="nucleotide sequence ID" value="NZ_CP037864.1"/>
</dbReference>
<evidence type="ECO:0000259" key="1">
    <source>
        <dbReference type="Pfam" id="PF05688"/>
    </source>
</evidence>
<dbReference type="Pfam" id="PF05688">
    <property type="entry name" value="BIg21"/>
    <property type="match status" value="9"/>
</dbReference>
<feature type="domain" description="InvasinE Adhesion" evidence="2">
    <location>
        <begin position="2294"/>
        <end position="2430"/>
    </location>
</feature>
<dbReference type="Pfam" id="PF05689">
    <property type="entry name" value="InvE_AD"/>
    <property type="match status" value="9"/>
</dbReference>
<dbReference type="Proteomes" id="UP000293850">
    <property type="component" value="Chromosome"/>
</dbReference>
<gene>
    <name evidence="3" type="ORF">E1B03_19490</name>
</gene>
<feature type="domain" description="Bacterial Immunoglobulin-like 21" evidence="1">
    <location>
        <begin position="1891"/>
        <end position="2007"/>
    </location>
</feature>
<dbReference type="EMBL" id="CP037864">
    <property type="protein sequence ID" value="QBM24498.1"/>
    <property type="molecule type" value="Genomic_DNA"/>
</dbReference>
<dbReference type="InterPro" id="IPR008542">
    <property type="entry name" value="BIg21"/>
</dbReference>